<reference evidence="1 2" key="1">
    <citation type="journal article" date="2016" name="Nat. Commun.">
        <title>Thousands of microbial genomes shed light on interconnected biogeochemical processes in an aquifer system.</title>
        <authorList>
            <person name="Anantharaman K."/>
            <person name="Brown C.T."/>
            <person name="Hug L.A."/>
            <person name="Sharon I."/>
            <person name="Castelle C.J."/>
            <person name="Probst A.J."/>
            <person name="Thomas B.C."/>
            <person name="Singh A."/>
            <person name="Wilkins M.J."/>
            <person name="Karaoz U."/>
            <person name="Brodie E.L."/>
            <person name="Williams K.H."/>
            <person name="Hubbard S.S."/>
            <person name="Banfield J.F."/>
        </authorList>
    </citation>
    <scope>NUCLEOTIDE SEQUENCE [LARGE SCALE GENOMIC DNA]</scope>
</reference>
<gene>
    <name evidence="1" type="ORF">A3B74_05065</name>
</gene>
<accession>A0A1G2AVG0</accession>
<dbReference type="EMBL" id="MHKB01000002">
    <property type="protein sequence ID" value="OGY80000.1"/>
    <property type="molecule type" value="Genomic_DNA"/>
</dbReference>
<dbReference type="AlphaFoldDB" id="A0A1G2AVG0"/>
<dbReference type="Proteomes" id="UP000177165">
    <property type="component" value="Unassembled WGS sequence"/>
</dbReference>
<evidence type="ECO:0000313" key="1">
    <source>
        <dbReference type="EMBL" id="OGY80000.1"/>
    </source>
</evidence>
<evidence type="ECO:0000313" key="2">
    <source>
        <dbReference type="Proteomes" id="UP000177165"/>
    </source>
</evidence>
<protein>
    <submittedName>
        <fullName evidence="1">Uncharacterized protein</fullName>
    </submittedName>
</protein>
<comment type="caution">
    <text evidence="1">The sequence shown here is derived from an EMBL/GenBank/DDBJ whole genome shotgun (WGS) entry which is preliminary data.</text>
</comment>
<sequence>MERIVSQYQVPLIRQRMTKEEGFPTEEEARTNAYISYILNQNENCQSEISNCDNKIIMKQVS</sequence>
<name>A0A1G2AVG0_9BACT</name>
<proteinExistence type="predicted"/>
<organism evidence="1 2">
    <name type="scientific">Candidatus Kerfeldbacteria bacterium RIFCSPHIGHO2_02_FULL_42_14</name>
    <dbReference type="NCBI Taxonomy" id="1798540"/>
    <lineage>
        <taxon>Bacteria</taxon>
        <taxon>Candidatus Kerfeldiibacteriota</taxon>
    </lineage>
</organism>